<feature type="region of interest" description="Disordered" evidence="6">
    <location>
        <begin position="48"/>
        <end position="92"/>
    </location>
</feature>
<name>A0A4E9EVU7_BRUMA</name>
<feature type="region of interest" description="Disordered" evidence="6">
    <location>
        <begin position="1118"/>
        <end position="1193"/>
    </location>
</feature>
<evidence type="ECO:0000313" key="9">
    <source>
        <dbReference type="EMBL" id="VIO88358.1"/>
    </source>
</evidence>
<feature type="compositionally biased region" description="Basic and acidic residues" evidence="6">
    <location>
        <begin position="1506"/>
        <end position="1518"/>
    </location>
</feature>
<evidence type="ECO:0000256" key="7">
    <source>
        <dbReference type="SAM" id="Phobius"/>
    </source>
</evidence>
<organism evidence="9">
    <name type="scientific">Brugia malayi</name>
    <name type="common">Filarial nematode worm</name>
    <dbReference type="NCBI Taxonomy" id="6279"/>
    <lineage>
        <taxon>Eukaryota</taxon>
        <taxon>Metazoa</taxon>
        <taxon>Ecdysozoa</taxon>
        <taxon>Nematoda</taxon>
        <taxon>Chromadorea</taxon>
        <taxon>Rhabditida</taxon>
        <taxon>Spirurina</taxon>
        <taxon>Spiruromorpha</taxon>
        <taxon>Filarioidea</taxon>
        <taxon>Onchocercidae</taxon>
        <taxon>Brugia</taxon>
    </lineage>
</organism>
<dbReference type="STRING" id="6279.A0A5S6PR22"/>
<evidence type="ECO:0000259" key="8">
    <source>
        <dbReference type="Pfam" id="PF07810"/>
    </source>
</evidence>
<feature type="compositionally biased region" description="Polar residues" evidence="6">
    <location>
        <begin position="1416"/>
        <end position="1425"/>
    </location>
</feature>
<dbReference type="PANTHER" id="PTHR23302">
    <property type="entry name" value="TRANSMEMBRANE CHANNEL-RELATED"/>
    <property type="match status" value="1"/>
</dbReference>
<reference evidence="11" key="3">
    <citation type="submission" date="2019-12" db="UniProtKB">
        <authorList>
            <consortium name="WormBaseParasite"/>
        </authorList>
    </citation>
    <scope>IDENTIFICATION</scope>
</reference>
<comment type="subcellular location">
    <subcellularLocation>
        <location evidence="1">Membrane</location>
        <topology evidence="1">Multi-pass membrane protein</topology>
    </subcellularLocation>
</comment>
<evidence type="ECO:0000256" key="2">
    <source>
        <dbReference type="ARBA" id="ARBA00006510"/>
    </source>
</evidence>
<dbReference type="GO" id="GO:0043025">
    <property type="term" value="C:neuronal cell body"/>
    <property type="evidence" value="ECO:0007669"/>
    <property type="project" value="EnsemblMetazoa"/>
</dbReference>
<dbReference type="OrthoDB" id="5831905at2759"/>
<proteinExistence type="inferred from homology"/>
<feature type="transmembrane region" description="Helical" evidence="7">
    <location>
        <begin position="277"/>
        <end position="299"/>
    </location>
</feature>
<keyword evidence="3 7" id="KW-0812">Transmembrane</keyword>
<dbReference type="InterPro" id="IPR038900">
    <property type="entry name" value="TMC"/>
</dbReference>
<feature type="transmembrane region" description="Helical" evidence="7">
    <location>
        <begin position="970"/>
        <end position="995"/>
    </location>
</feature>
<feature type="transmembrane region" description="Helical" evidence="7">
    <location>
        <begin position="415"/>
        <end position="434"/>
    </location>
</feature>
<dbReference type="GO" id="GO:0007606">
    <property type="term" value="P:sensory perception of chemical stimulus"/>
    <property type="evidence" value="ECO:0007669"/>
    <property type="project" value="EnsemblMetazoa"/>
</dbReference>
<dbReference type="PANTHER" id="PTHR23302:SF40">
    <property type="entry name" value="TRANSMEMBRANE CHANNEL-LIKE PROTEIN"/>
    <property type="match status" value="1"/>
</dbReference>
<feature type="transmembrane region" description="Helical" evidence="7">
    <location>
        <begin position="446"/>
        <end position="466"/>
    </location>
</feature>
<protein>
    <submittedName>
        <fullName evidence="11">TMC domain-containing protein</fullName>
    </submittedName>
    <submittedName>
        <fullName evidence="9">Transmembrane cochlear-expressed protein 2, putative</fullName>
    </submittedName>
</protein>
<dbReference type="KEGG" id="bmy:BM_BM5775"/>
<gene>
    <name evidence="9 11" type="primary">Bma-tmc-1</name>
    <name evidence="9" type="ORF">BM_BM5775</name>
</gene>
<dbReference type="GO" id="GO:0005886">
    <property type="term" value="C:plasma membrane"/>
    <property type="evidence" value="ECO:0007669"/>
    <property type="project" value="EnsemblMetazoa"/>
</dbReference>
<feature type="compositionally biased region" description="Acidic residues" evidence="6">
    <location>
        <begin position="1158"/>
        <end position="1175"/>
    </location>
</feature>
<dbReference type="RefSeq" id="XP_042930816.1">
    <property type="nucleotide sequence ID" value="XM_043074882.1"/>
</dbReference>
<dbReference type="EMBL" id="CAAKNF010000196">
    <property type="protein sequence ID" value="VIO88358.1"/>
    <property type="molecule type" value="Genomic_DNA"/>
</dbReference>
<evidence type="ECO:0000313" key="11">
    <source>
        <dbReference type="WBParaSite" id="Bm5775a.1"/>
    </source>
</evidence>
<feature type="region of interest" description="Disordered" evidence="6">
    <location>
        <begin position="1411"/>
        <end position="1518"/>
    </location>
</feature>
<feature type="compositionally biased region" description="Basic and acidic residues" evidence="6">
    <location>
        <begin position="1121"/>
        <end position="1140"/>
    </location>
</feature>
<feature type="transmembrane region" description="Helical" evidence="7">
    <location>
        <begin position="190"/>
        <end position="211"/>
    </location>
</feature>
<comment type="similarity">
    <text evidence="2">Belongs to the TMC family.</text>
</comment>
<dbReference type="Pfam" id="PF07810">
    <property type="entry name" value="TMC"/>
    <property type="match status" value="1"/>
</dbReference>
<feature type="transmembrane region" description="Helical" evidence="7">
    <location>
        <begin position="855"/>
        <end position="875"/>
    </location>
</feature>
<keyword evidence="5 7" id="KW-0472">Membrane</keyword>
<dbReference type="GO" id="GO:0050906">
    <property type="term" value="P:detection of stimulus involved in sensory perception"/>
    <property type="evidence" value="ECO:0007669"/>
    <property type="project" value="EnsemblMetazoa"/>
</dbReference>
<evidence type="ECO:0000313" key="10">
    <source>
        <dbReference type="Proteomes" id="UP000006672"/>
    </source>
</evidence>
<dbReference type="AlphaFoldDB" id="A0A4E9EVU7"/>
<evidence type="ECO:0000256" key="6">
    <source>
        <dbReference type="SAM" id="MobiDB-lite"/>
    </source>
</evidence>
<reference evidence="10" key="1">
    <citation type="journal article" date="2007" name="Science">
        <title>Draft genome of the filarial nematode parasite Brugia malayi.</title>
        <authorList>
            <person name="Ghedin E."/>
            <person name="Wang S."/>
            <person name="Spiro D."/>
            <person name="Caler E."/>
            <person name="Zhao Q."/>
            <person name="Crabtree J."/>
            <person name="Allen J.E."/>
            <person name="Delcher A.L."/>
            <person name="Guiliano D.B."/>
            <person name="Miranda-Saavedra D."/>
            <person name="Angiuoli S.V."/>
            <person name="Creasy T."/>
            <person name="Amedeo P."/>
            <person name="Haas B."/>
            <person name="El-Sayed N.M."/>
            <person name="Wortman J.R."/>
            <person name="Feldblyum T."/>
            <person name="Tallon L."/>
            <person name="Schatz M."/>
            <person name="Shumway M."/>
            <person name="Koo H."/>
            <person name="Salzberg S.L."/>
            <person name="Schobel S."/>
            <person name="Pertea M."/>
            <person name="Pop M."/>
            <person name="White O."/>
            <person name="Barton G.J."/>
            <person name="Carlow C.K."/>
            <person name="Crawford M.J."/>
            <person name="Daub J."/>
            <person name="Dimmic M.W."/>
            <person name="Estes C.F."/>
            <person name="Foster J.M."/>
            <person name="Ganatra M."/>
            <person name="Gregory W.F."/>
            <person name="Johnson N.M."/>
            <person name="Jin J."/>
            <person name="Komuniecki R."/>
            <person name="Korf I."/>
            <person name="Kumar S."/>
            <person name="Laney S."/>
            <person name="Li B.W."/>
            <person name="Li W."/>
            <person name="Lindblom T.H."/>
            <person name="Lustigman S."/>
            <person name="Ma D."/>
            <person name="Maina C.V."/>
            <person name="Martin D.M."/>
            <person name="McCarter J.P."/>
            <person name="McReynolds L."/>
            <person name="Mitreva M."/>
            <person name="Nutman T.B."/>
            <person name="Parkinson J."/>
            <person name="Peregrin-Alvarez J.M."/>
            <person name="Poole C."/>
            <person name="Ren Q."/>
            <person name="Saunders L."/>
            <person name="Sluder A.E."/>
            <person name="Smith K."/>
            <person name="Stanke M."/>
            <person name="Unnasch T.R."/>
            <person name="Ware J."/>
            <person name="Wei A.D."/>
            <person name="Weil G."/>
            <person name="Williams D.J."/>
            <person name="Zhang Y."/>
            <person name="Williams S.A."/>
            <person name="Fraser-Liggett C."/>
            <person name="Slatko B."/>
            <person name="Blaxter M.L."/>
            <person name="Scott A.L."/>
        </authorList>
    </citation>
    <scope>NUCLEOTIDE SEQUENCE</scope>
    <source>
        <strain evidence="10">FR3</strain>
    </source>
</reference>
<feature type="compositionally biased region" description="Polar residues" evidence="6">
    <location>
        <begin position="1448"/>
        <end position="1468"/>
    </location>
</feature>
<keyword evidence="4 7" id="KW-1133">Transmembrane helix</keyword>
<dbReference type="GO" id="GO:0097730">
    <property type="term" value="C:non-motile cilium"/>
    <property type="evidence" value="ECO:0007669"/>
    <property type="project" value="EnsemblMetazoa"/>
</dbReference>
<dbReference type="GeneID" id="6097646"/>
<feature type="transmembrane region" description="Helical" evidence="7">
    <location>
        <begin position="368"/>
        <end position="395"/>
    </location>
</feature>
<evidence type="ECO:0000256" key="4">
    <source>
        <dbReference type="ARBA" id="ARBA00022989"/>
    </source>
</evidence>
<dbReference type="CTD" id="6097646"/>
<accession>A0A4E9EVU7</accession>
<dbReference type="GO" id="GO:0008381">
    <property type="term" value="F:mechanosensitive monoatomic ion channel activity"/>
    <property type="evidence" value="ECO:0007669"/>
    <property type="project" value="TreeGrafter"/>
</dbReference>
<dbReference type="InterPro" id="IPR012496">
    <property type="entry name" value="TMC_dom"/>
</dbReference>
<dbReference type="GO" id="GO:0005272">
    <property type="term" value="F:sodium channel activity"/>
    <property type="evidence" value="ECO:0007669"/>
    <property type="project" value="EnsemblMetazoa"/>
</dbReference>
<feature type="transmembrane region" description="Helical" evidence="7">
    <location>
        <begin position="913"/>
        <end position="934"/>
    </location>
</feature>
<feature type="compositionally biased region" description="Polar residues" evidence="6">
    <location>
        <begin position="1484"/>
        <end position="1505"/>
    </location>
</feature>
<dbReference type="Proteomes" id="UP000006672">
    <property type="component" value="Unassembled WGS sequence"/>
</dbReference>
<keyword evidence="10" id="KW-1185">Reference proteome</keyword>
<reference evidence="9" key="2">
    <citation type="submission" date="2019-04" db="EMBL/GenBank/DDBJ databases">
        <authorList>
            <person name="Howe K."/>
            <person name="Paulini M."/>
            <person name="Williams G."/>
        </authorList>
    </citation>
    <scope>NUCLEOTIDE SEQUENCE [LARGE SCALE GENOMIC DNA]</scope>
    <source>
        <strain evidence="9">FR3</strain>
    </source>
</reference>
<evidence type="ECO:0000256" key="5">
    <source>
        <dbReference type="ARBA" id="ARBA00023136"/>
    </source>
</evidence>
<evidence type="ECO:0000256" key="3">
    <source>
        <dbReference type="ARBA" id="ARBA00022692"/>
    </source>
</evidence>
<evidence type="ECO:0000256" key="1">
    <source>
        <dbReference type="ARBA" id="ARBA00004141"/>
    </source>
</evidence>
<sequence>MSIGVGDASAVLPPALLARPSVRRGSVFSDLVTIFRRGSSHPNRLIQRLSRPSVKQSTESKKQETGEFLKPAAYTNEPYQEEESEESNQPMSRQVLLDKIREKKEVIGKLRCQPWNMNRKRRTLRLAQKYVAQHESRVSKTHLLKVELKKRWGAFCRWADNVKIYLIPWEAKIKRIESHFGSVVSSYFTFLRWIVYVNLIITLIIISFIVIPEMLADAAADPNRMNRTASRKIIPSQELVHADELQVVSNFDGYLKYSPLFYGYYSNDEFVGARVRYAVPLAYFIITLFVFGYSCFAILRKMAMNARLSKLSDKKTDQYIFSWKLFGGWDYTIGNSETASNTAMAIVIKLRESIMECRVNSEKKFKPLLFLARVIANAIILAMLAFSIYTISFAVQTSETVEKTGNLFTKNQVPTIIATITNVFPMIFDLIGQIERYHPRTALRAHLTRVLVLYVLNYITFIIALFEKLDKIRDDELMKIINEQNAMFLHDEQQYSTSTKFHSRNFVNTEQANMFAKTSLERFSNLYQKSSFTKDEIRQKRQTLYNIKSSAKFPAGTIVESHYGPIGLNNPSALLANKSYPWQQGRFQAIRIGPPSLPTFPIPPLPPNPTLNTSVLTELGPHWQLQSIWQSPKTMILTTAAATTVDTSSQDSSKIVAKTKARIPWSNKRRPKPAKIFIKTTSAPIITFDSKADIIQENYTIAPIISDKMNENETIVTSSNSTTDNDTMLVIAVDRMAEGISEQKISSNESGKIIVDDRYFKVSNDAFNNRTLYQARKQASITIDEAEIGTNFCWETMIGQEIAKLVTMDLIITIASIFIIDFFRDLWIKYCNSWWCWNMETTFPEYGEFKVAENVLHIINNQGMVWLGLFFAPLLPALNNLKLIVLMYIRGWACMTCNVPAREIFRASRSSNFYLMVLLLWLLLCTLPVGYVIASKKPSSSCGPFAGYTRFYYVLTQMLEGRLDSKVINWLRYIASPGVVIPVLLLLMLIIYFLVSLVRGLRKTNNDLQQQLIHERTEEKKKIFELAGTAQRKVSQKRQKKKQVVTYLPLVEQKRREPWRYYNGQEYDSSLCVTDETSAITTPNSEQSVSPKHLKIGQLLSKPTIQHESVEILEPMQQKITQEKNMNEENGNKSEIESKELFPLSNGNVKDWFQNIDDNNDNDDNDDNGDNDDNDGERSEVQSYNVESDVVEEATSEEVRNLMRRLTKSMRGSTVSLVISPKNDSSGTVINPITVLFPTLSIRRGDSRSALSHYHLSNLSPYDKFSNSSSFCNLHWLADSSLFNKPSQHESKMNKAMQSSSALLYGSSMHYQSPSPSEIHIPTSQLHFAPTISKDENITKQTIFSANPQIPEIVDTQTKKPKISHSTNRLRESNIKDIKHEFVPWPSVKEAQSQVSEFSQQQQKSMIDFGDDHLTKSISPHSPSMKTDDFEDNSSTSQQHQRRFRISVSPSRRFQTQSGPSESDTDTSTGKRRYVIRQEILPDSTISVNVSDSGTSYRKSSIHSSKPTEVDNRKDQQY</sequence>
<feature type="domain" description="TMC" evidence="8">
    <location>
        <begin position="793"/>
        <end position="908"/>
    </location>
</feature>
<accession>A0A5S6PR22</accession>
<dbReference type="WBParaSite" id="Bm5775a.1">
    <property type="protein sequence ID" value="Bm5775a.1"/>
    <property type="gene ID" value="WBGene00226036"/>
</dbReference>
<feature type="compositionally biased region" description="Basic and acidic residues" evidence="6">
    <location>
        <begin position="58"/>
        <end position="67"/>
    </location>
</feature>